<dbReference type="InterPro" id="IPR025337">
    <property type="entry name" value="Questin_oxidase-like"/>
</dbReference>
<dbReference type="Proteomes" id="UP000313066">
    <property type="component" value="Unassembled WGS sequence"/>
</dbReference>
<accession>A0A5N6BKG6</accession>
<dbReference type="EMBL" id="VDMA02000021">
    <property type="protein sequence ID" value="KAB8180638.1"/>
    <property type="molecule type" value="Genomic_DNA"/>
</dbReference>
<evidence type="ECO:0000256" key="1">
    <source>
        <dbReference type="ARBA" id="ARBA00023002"/>
    </source>
</evidence>
<organism evidence="2 3">
    <name type="scientific">Microbispora catharanthi</name>
    <dbReference type="NCBI Taxonomy" id="1712871"/>
    <lineage>
        <taxon>Bacteria</taxon>
        <taxon>Bacillati</taxon>
        <taxon>Actinomycetota</taxon>
        <taxon>Actinomycetes</taxon>
        <taxon>Streptosporangiales</taxon>
        <taxon>Streptosporangiaceae</taxon>
        <taxon>Microbispora</taxon>
    </lineage>
</organism>
<dbReference type="Pfam" id="PF14027">
    <property type="entry name" value="Questin_oxidase"/>
    <property type="match status" value="1"/>
</dbReference>
<dbReference type="AlphaFoldDB" id="A0A5N6BKG6"/>
<comment type="caution">
    <text evidence="2">The sequence shown here is derived from an EMBL/GenBank/DDBJ whole genome shotgun (WGS) entry which is preliminary data.</text>
</comment>
<sequence length="369" mass="40157">MTSSAEVAVMTRESMTEALPAAYERLHAYGPEFGGDEEGNHGLTNHGPMAVEVMVRRGLDIDVDGWLDRYVRRLAELPGTSAAIQPGEWRAALGQARRLPDWAAYFRHELTERPWQEVLAGWWPRLLPGIVAGSTHGVIRVGHAVRTLRGTACAPARQTLDELAHGLAFWAARYRELAGVVAPEGTLTAQQALPAVTRLKEQNGFIAHRLDRLERSSGWTASLRALKPAASAEEVPARLESLVDSAAKAYLRLGHGSPVLLVHAATAPNAVRHVLPVLPTEQWLPSLTAAWAAVVAVIATYAPARPAPCAEIVRRYPELTREDALQRAAEHGDEHVLKFTDTAVESYDCTGDPELLAATLHVGELIDRP</sequence>
<evidence type="ECO:0000313" key="2">
    <source>
        <dbReference type="EMBL" id="KAB8180638.1"/>
    </source>
</evidence>
<dbReference type="GO" id="GO:0016491">
    <property type="term" value="F:oxidoreductase activity"/>
    <property type="evidence" value="ECO:0007669"/>
    <property type="project" value="UniProtKB-KW"/>
</dbReference>
<keyword evidence="1" id="KW-0560">Oxidoreductase</keyword>
<proteinExistence type="predicted"/>
<name>A0A5N6BKG6_9ACTN</name>
<keyword evidence="3" id="KW-1185">Reference proteome</keyword>
<protein>
    <submittedName>
        <fullName evidence="2">DUF4243 domain-containing protein</fullName>
    </submittedName>
</protein>
<evidence type="ECO:0000313" key="3">
    <source>
        <dbReference type="Proteomes" id="UP000313066"/>
    </source>
</evidence>
<reference evidence="2 3" key="1">
    <citation type="submission" date="2019-10" db="EMBL/GenBank/DDBJ databases">
        <title>Nonomuraea sp. nov., isolated from Phyllanthus amarus.</title>
        <authorList>
            <person name="Klykleung N."/>
            <person name="Tanasupawat S."/>
        </authorList>
    </citation>
    <scope>NUCLEOTIDE SEQUENCE [LARGE SCALE GENOMIC DNA]</scope>
    <source>
        <strain evidence="2 3">CR1-09</strain>
    </source>
</reference>
<gene>
    <name evidence="2" type="ORF">FH610_032605</name>
</gene>